<organism evidence="1 2">
    <name type="scientific">Sinorhizobium garamanticum</name>
    <dbReference type="NCBI Taxonomy" id="680247"/>
    <lineage>
        <taxon>Bacteria</taxon>
        <taxon>Pseudomonadati</taxon>
        <taxon>Pseudomonadota</taxon>
        <taxon>Alphaproteobacteria</taxon>
        <taxon>Hyphomicrobiales</taxon>
        <taxon>Rhizobiaceae</taxon>
        <taxon>Sinorhizobium/Ensifer group</taxon>
        <taxon>Sinorhizobium</taxon>
    </lineage>
</organism>
<proteinExistence type="predicted"/>
<name>A0ABY8DEJ5_9HYPH</name>
<gene>
    <name evidence="1" type="ORF">PZN02_000978</name>
</gene>
<dbReference type="RefSeq" id="WP_280660487.1">
    <property type="nucleotide sequence ID" value="NZ_CP120373.1"/>
</dbReference>
<reference evidence="1 2" key="1">
    <citation type="submission" date="2023-03" db="EMBL/GenBank/DDBJ databases">
        <authorList>
            <person name="Kaur S."/>
            <person name="Espinosa-Saiz D."/>
            <person name="Velazquez E."/>
            <person name="Menendez E."/>
            <person name="diCenzo G.C."/>
        </authorList>
    </citation>
    <scope>NUCLEOTIDE SEQUENCE [LARGE SCALE GENOMIC DNA]</scope>
    <source>
        <strain evidence="1 2">LMG 24692</strain>
    </source>
</reference>
<sequence length="319" mass="36374">MLNETKEEREAVSSYFHGQAPDLEITFMQKIYSEHVLNHVHDVWDVHTNKDRWWVITNPTNLYSQEQFPNLDYAVTFHIGLCLRVPRTLKQRRQDRQVLPFGAVFQELEAATLALSQATNVPGYQSVGMRSRETLLAFIAIAQDWFTPEEGKEAPKRADFKGWSELIFDALLSGRDQKDRRRLFKTLSKEAWDFAAWLTHAKSATWRDAEACLSTTEHIIGLASSLLILWMRGVPEACPSCGSPNLEPEEGRNLEMPEVVWERPTCADCGWTGKAVPIDEEEPGEELREIIQRHSAVEQGDECIIPTVPLRKLATPSDD</sequence>
<keyword evidence="2" id="KW-1185">Reference proteome</keyword>
<protein>
    <recommendedName>
        <fullName evidence="3">Gamma-glutamylcyclotransferase</fullName>
    </recommendedName>
</protein>
<evidence type="ECO:0000313" key="1">
    <source>
        <dbReference type="EMBL" id="WEX88493.1"/>
    </source>
</evidence>
<accession>A0ABY8DEJ5</accession>
<dbReference type="EMBL" id="CP120373">
    <property type="protein sequence ID" value="WEX88493.1"/>
    <property type="molecule type" value="Genomic_DNA"/>
</dbReference>
<evidence type="ECO:0000313" key="2">
    <source>
        <dbReference type="Proteomes" id="UP001229355"/>
    </source>
</evidence>
<dbReference type="Proteomes" id="UP001229355">
    <property type="component" value="Chromosome 1"/>
</dbReference>
<evidence type="ECO:0008006" key="3">
    <source>
        <dbReference type="Google" id="ProtNLM"/>
    </source>
</evidence>